<dbReference type="Gene3D" id="3.40.50.620">
    <property type="entry name" value="HUPs"/>
    <property type="match status" value="1"/>
</dbReference>
<gene>
    <name evidence="9 12" type="primary">mnmA</name>
    <name evidence="12" type="ORF">MESINF_2627</name>
</gene>
<evidence type="ECO:0000313" key="13">
    <source>
        <dbReference type="Proteomes" id="UP000250796"/>
    </source>
</evidence>
<keyword evidence="3 9" id="KW-0819">tRNA processing</keyword>
<evidence type="ECO:0000256" key="1">
    <source>
        <dbReference type="ARBA" id="ARBA00022555"/>
    </source>
</evidence>
<dbReference type="EMBL" id="LS974202">
    <property type="protein sequence ID" value="SSC14067.1"/>
    <property type="molecule type" value="Genomic_DNA"/>
</dbReference>
<dbReference type="Pfam" id="PF20259">
    <property type="entry name" value="tRNA_Me_trans_M"/>
    <property type="match status" value="1"/>
</dbReference>
<keyword evidence="13" id="KW-1185">Reference proteome</keyword>
<dbReference type="GO" id="GO:0005737">
    <property type="term" value="C:cytoplasm"/>
    <property type="evidence" value="ECO:0007669"/>
    <property type="project" value="UniProtKB-SubCell"/>
</dbReference>
<feature type="binding site" evidence="9">
    <location>
        <begin position="6"/>
        <end position="13"/>
    </location>
    <ligand>
        <name>ATP</name>
        <dbReference type="ChEBI" id="CHEBI:30616"/>
    </ligand>
</feature>
<dbReference type="PANTHER" id="PTHR11933:SF5">
    <property type="entry name" value="MITOCHONDRIAL TRNA-SPECIFIC 2-THIOURIDYLASE 1"/>
    <property type="match status" value="1"/>
</dbReference>
<proteinExistence type="inferred from homology"/>
<dbReference type="InterPro" id="IPR046885">
    <property type="entry name" value="MnmA-like_C"/>
</dbReference>
<evidence type="ECO:0000256" key="3">
    <source>
        <dbReference type="ARBA" id="ARBA00022694"/>
    </source>
</evidence>
<dbReference type="Pfam" id="PF03054">
    <property type="entry name" value="tRNA_Me_trans"/>
    <property type="match status" value="1"/>
</dbReference>
<evidence type="ECO:0000256" key="9">
    <source>
        <dbReference type="HAMAP-Rule" id="MF_00144"/>
    </source>
</evidence>
<feature type="domain" description="tRNA-specific 2-thiouridylase MnmA-like C-terminal" evidence="10">
    <location>
        <begin position="270"/>
        <end position="341"/>
    </location>
</feature>
<evidence type="ECO:0000256" key="5">
    <source>
        <dbReference type="ARBA" id="ARBA00022840"/>
    </source>
</evidence>
<dbReference type="SUPFAM" id="SSF52402">
    <property type="entry name" value="Adenine nucleotide alpha hydrolases-like"/>
    <property type="match status" value="1"/>
</dbReference>
<dbReference type="GO" id="GO:0005524">
    <property type="term" value="F:ATP binding"/>
    <property type="evidence" value="ECO:0007669"/>
    <property type="project" value="UniProtKB-KW"/>
</dbReference>
<reference evidence="12 13" key="1">
    <citation type="submission" date="2017-01" db="EMBL/GenBank/DDBJ databases">
        <authorList>
            <person name="Erauso G."/>
        </authorList>
    </citation>
    <scope>NUCLEOTIDE SEQUENCE [LARGE SCALE GENOMIC DNA]</scope>
    <source>
        <strain evidence="12">MESINF1</strain>
    </source>
</reference>
<dbReference type="KEGG" id="minf:MESINF_2627"/>
<dbReference type="RefSeq" id="WP_231936773.1">
    <property type="nucleotide sequence ID" value="NZ_LS974202.1"/>
</dbReference>
<feature type="binding site" evidence="9">
    <location>
        <position position="116"/>
    </location>
    <ligand>
        <name>ATP</name>
        <dbReference type="ChEBI" id="CHEBI:30616"/>
    </ligand>
</feature>
<comment type="caution">
    <text evidence="9">Lacks conserved residue(s) required for the propagation of feature annotation.</text>
</comment>
<dbReference type="InterPro" id="IPR004506">
    <property type="entry name" value="MnmA-like"/>
</dbReference>
<dbReference type="InterPro" id="IPR046884">
    <property type="entry name" value="MnmA-like_central"/>
</dbReference>
<keyword evidence="5 9" id="KW-0067">ATP-binding</keyword>
<evidence type="ECO:0000256" key="7">
    <source>
        <dbReference type="ARBA" id="ARBA00023157"/>
    </source>
</evidence>
<dbReference type="GO" id="GO:0002143">
    <property type="term" value="P:tRNA wobble position uridine thiolation"/>
    <property type="evidence" value="ECO:0007669"/>
    <property type="project" value="TreeGrafter"/>
</dbReference>
<dbReference type="Gene3D" id="2.30.30.280">
    <property type="entry name" value="Adenine nucleotide alpha hydrolases-like domains"/>
    <property type="match status" value="1"/>
</dbReference>
<protein>
    <recommendedName>
        <fullName evidence="9">tRNA-specific 2-thiouridylase MnmA</fullName>
        <ecNumber evidence="9">2.8.1.13</ecNumber>
    </recommendedName>
</protein>
<feature type="active site" description="Nucleophile" evidence="9">
    <location>
        <position position="92"/>
    </location>
</feature>
<feature type="disulfide bond" description="Alternate" evidence="9">
    <location>
        <begin position="92"/>
        <end position="189"/>
    </location>
</feature>
<dbReference type="Pfam" id="PF20258">
    <property type="entry name" value="tRNA_Me_trans_C"/>
    <property type="match status" value="1"/>
</dbReference>
<dbReference type="PANTHER" id="PTHR11933">
    <property type="entry name" value="TRNA 5-METHYLAMINOMETHYL-2-THIOURIDYLATE -METHYLTRANSFERASE"/>
    <property type="match status" value="1"/>
</dbReference>
<dbReference type="Proteomes" id="UP000250796">
    <property type="component" value="Chromosome MESINF"/>
</dbReference>
<comment type="similarity">
    <text evidence="9">Belongs to the MnmA/TRMU family.</text>
</comment>
<dbReference type="GO" id="GO:0000049">
    <property type="term" value="F:tRNA binding"/>
    <property type="evidence" value="ECO:0007669"/>
    <property type="project" value="UniProtKB-KW"/>
</dbReference>
<feature type="active site" description="Cysteine persulfide intermediate" evidence="9">
    <location>
        <position position="189"/>
    </location>
</feature>
<feature type="site" description="Interaction with tRNA" evidence="9">
    <location>
        <position position="325"/>
    </location>
</feature>
<keyword evidence="2 9" id="KW-0808">Transferase</keyword>
<feature type="site" description="Interaction with tRNA" evidence="9">
    <location>
        <position position="117"/>
    </location>
</feature>
<comment type="subcellular location">
    <subcellularLocation>
        <location evidence="9">Cytoplasm</location>
    </subcellularLocation>
</comment>
<keyword evidence="6 9" id="KW-0694">RNA-binding</keyword>
<keyword evidence="7 9" id="KW-1015">Disulfide bond</keyword>
<evidence type="ECO:0000256" key="8">
    <source>
        <dbReference type="ARBA" id="ARBA00051542"/>
    </source>
</evidence>
<keyword evidence="4 9" id="KW-0547">Nucleotide-binding</keyword>
<evidence type="ECO:0000259" key="11">
    <source>
        <dbReference type="Pfam" id="PF20259"/>
    </source>
</evidence>
<comment type="catalytic activity">
    <reaction evidence="8 9">
        <text>S-sulfanyl-L-cysteinyl-[protein] + uridine(34) in tRNA + AH2 + ATP = 2-thiouridine(34) in tRNA + L-cysteinyl-[protein] + A + AMP + diphosphate + H(+)</text>
        <dbReference type="Rhea" id="RHEA:47032"/>
        <dbReference type="Rhea" id="RHEA-COMP:10131"/>
        <dbReference type="Rhea" id="RHEA-COMP:11726"/>
        <dbReference type="Rhea" id="RHEA-COMP:11727"/>
        <dbReference type="Rhea" id="RHEA-COMP:11728"/>
        <dbReference type="ChEBI" id="CHEBI:13193"/>
        <dbReference type="ChEBI" id="CHEBI:15378"/>
        <dbReference type="ChEBI" id="CHEBI:17499"/>
        <dbReference type="ChEBI" id="CHEBI:29950"/>
        <dbReference type="ChEBI" id="CHEBI:30616"/>
        <dbReference type="ChEBI" id="CHEBI:33019"/>
        <dbReference type="ChEBI" id="CHEBI:61963"/>
        <dbReference type="ChEBI" id="CHEBI:65315"/>
        <dbReference type="ChEBI" id="CHEBI:87170"/>
        <dbReference type="ChEBI" id="CHEBI:456215"/>
        <dbReference type="EC" id="2.8.1.13"/>
    </reaction>
</comment>
<dbReference type="CDD" id="cd01998">
    <property type="entry name" value="MnmA_TRMU-like"/>
    <property type="match status" value="1"/>
</dbReference>
<dbReference type="Gene3D" id="2.40.30.10">
    <property type="entry name" value="Translation factors"/>
    <property type="match status" value="1"/>
</dbReference>
<evidence type="ECO:0000259" key="10">
    <source>
        <dbReference type="Pfam" id="PF20258"/>
    </source>
</evidence>
<feature type="binding site" evidence="9">
    <location>
        <position position="32"/>
    </location>
    <ligand>
        <name>ATP</name>
        <dbReference type="ChEBI" id="CHEBI:30616"/>
    </ligand>
</feature>
<feature type="domain" description="tRNA-specific 2-thiouridylase MnmA-like central" evidence="11">
    <location>
        <begin position="198"/>
        <end position="260"/>
    </location>
</feature>
<dbReference type="HAMAP" id="MF_00144">
    <property type="entry name" value="tRNA_thiouridyl_MnmA"/>
    <property type="match status" value="1"/>
</dbReference>
<organism evidence="12 13">
    <name type="scientific">Mesotoga infera</name>
    <dbReference type="NCBI Taxonomy" id="1236046"/>
    <lineage>
        <taxon>Bacteria</taxon>
        <taxon>Thermotogati</taxon>
        <taxon>Thermotogota</taxon>
        <taxon>Thermotogae</taxon>
        <taxon>Kosmotogales</taxon>
        <taxon>Kosmotogaceae</taxon>
        <taxon>Mesotoga</taxon>
    </lineage>
</organism>
<sequence>MKVGIALSGGVDSAVAAALMIESGYSVTGYHMIVLPTDGAITQAVEDATKVAEHLGIELKILDLSHQFRETVIEYFKVSYATGLTPNPCVLCNDIIKFGIFAEQILADNNEAIATGHYARIIRDDDGRFFLARASFDRKDQAYFLSRVKKEKLSFIRFPNGELSKEEVRHRARSLAIPVHSKKDSQEICFIPDNDYRNFLHGEGIESSTGDIVKGNGEVIGRHNGLTDYTIGQRRGLGINFREKLYVKDLDFTGNRLVLGRREELVSFGLEAVDPNWYIEPEREFDCLCKIRSSMNAVKAHVKLLEADRVAISFSDGAWGVTPGQLAVLYNDEVVLGSAFIERSC</sequence>
<dbReference type="NCBIfam" id="TIGR00420">
    <property type="entry name" value="trmU"/>
    <property type="match status" value="1"/>
</dbReference>
<evidence type="ECO:0000256" key="6">
    <source>
        <dbReference type="ARBA" id="ARBA00022884"/>
    </source>
</evidence>
<dbReference type="InterPro" id="IPR023382">
    <property type="entry name" value="MnmA-like_central_sf"/>
</dbReference>
<keyword evidence="9" id="KW-0963">Cytoplasm</keyword>
<keyword evidence="1 9" id="KW-0820">tRNA-binding</keyword>
<accession>A0A7Z7PS32</accession>
<name>A0A7Z7PS32_9BACT</name>
<comment type="function">
    <text evidence="9">Catalyzes the 2-thiolation of uridine at the wobble position (U34) of tRNA, leading to the formation of s(2)U34.</text>
</comment>
<dbReference type="AlphaFoldDB" id="A0A7Z7PS32"/>
<evidence type="ECO:0000256" key="4">
    <source>
        <dbReference type="ARBA" id="ARBA00022741"/>
    </source>
</evidence>
<evidence type="ECO:0000256" key="2">
    <source>
        <dbReference type="ARBA" id="ARBA00022679"/>
    </source>
</evidence>
<dbReference type="NCBIfam" id="NF001138">
    <property type="entry name" value="PRK00143.1"/>
    <property type="match status" value="1"/>
</dbReference>
<dbReference type="InterPro" id="IPR014729">
    <property type="entry name" value="Rossmann-like_a/b/a_fold"/>
</dbReference>
<feature type="region of interest" description="Interaction with tRNA" evidence="9">
    <location>
        <begin position="139"/>
        <end position="141"/>
    </location>
</feature>
<dbReference type="EC" id="2.8.1.13" evidence="9"/>
<evidence type="ECO:0000313" key="12">
    <source>
        <dbReference type="EMBL" id="SSC14067.1"/>
    </source>
</evidence>
<dbReference type="GO" id="GO:0103016">
    <property type="term" value="F:tRNA-uridine 2-sulfurtransferase activity"/>
    <property type="evidence" value="ECO:0007669"/>
    <property type="project" value="UniProtKB-EC"/>
</dbReference>